<gene>
    <name evidence="2" type="ORF">DWX31_01065</name>
</gene>
<dbReference type="RefSeq" id="WP_025529104.1">
    <property type="nucleotide sequence ID" value="NZ_QTJW01000001.1"/>
</dbReference>
<evidence type="ECO:0000313" key="2">
    <source>
        <dbReference type="EMBL" id="RGD72470.1"/>
    </source>
</evidence>
<feature type="coiled-coil region" evidence="1">
    <location>
        <begin position="753"/>
        <end position="780"/>
    </location>
</feature>
<protein>
    <recommendedName>
        <fullName evidence="4">PD-(D/E)XK endonuclease-like domain-containing protein</fullName>
    </recommendedName>
</protein>
<keyword evidence="1" id="KW-0175">Coiled coil</keyword>
<evidence type="ECO:0000313" key="3">
    <source>
        <dbReference type="Proteomes" id="UP000261023"/>
    </source>
</evidence>
<reference evidence="2 3" key="1">
    <citation type="submission" date="2018-08" db="EMBL/GenBank/DDBJ databases">
        <title>A genome reference for cultivated species of the human gut microbiota.</title>
        <authorList>
            <person name="Zou Y."/>
            <person name="Xue W."/>
            <person name="Luo G."/>
        </authorList>
    </citation>
    <scope>NUCLEOTIDE SEQUENCE [LARGE SCALE GENOMIC DNA]</scope>
    <source>
        <strain evidence="2 3">AF19-13AC</strain>
    </source>
</reference>
<name>A0A3E3DT68_9FIRM</name>
<evidence type="ECO:0008006" key="4">
    <source>
        <dbReference type="Google" id="ProtNLM"/>
    </source>
</evidence>
<comment type="caution">
    <text evidence="2">The sequence shown here is derived from an EMBL/GenBank/DDBJ whole genome shotgun (WGS) entry which is preliminary data.</text>
</comment>
<sequence>MPFSIYTYSNPYEINKELYWDFIKNCPHFCVSQTMANGMIETYEEMTAGKVSTVGNLVNSLFPYWESTECKIKQYTDIDKAIGRLEFPENGDKVRQSLRFNRKDLSNSLRILFELDMNIEEMRVDLMSEEQKHLIRLYRIIRETDMIHDFNLKRHFTRVEVDEAIKQGMILERDNVDFSTVDIDTIVIHGVHQFSPMILQTIELVAKYKRVVLLFNYQQQYKNVYQTWIDVYSSFDLPIISQFINEFKANPLLSNSYSGNLLADKLSNLIEGHPEENDIECPIEIMEFDNNTEFAGYVANIFEDALKRQEQDTENKRSTLYYMQEQFYAANNSVNDILKIYYPGQFGERHFLTYPIGHFFLSITNMWNAEEGGIRVENMNDIAECLNSGFIREKTPGSLYSIFNRTKEFFVRAKTIDQIMDLLGKLKKRIAKAEKDEAEKRIVSRLVYFDVTVEEIETLVIALMQLDQITKLFYEDFENTANNFKEFYKRIKEFLETRVLGAEDLEEEFRDVVKRVLVRLEEVDKIDASGSFDVLKETMAYYLKQESKKGLSANWIVRDFEQIDGDILKSRKQDKDTIYHFACLSDNDMNVSGRERFPWPLDVNFFEVAQEPIDWKYQVYVKSRREYKNFKRYALIYGLQFNRVKFKLSYVKNVDDKENEMYYLLKIRGAKKVYLDNKPVLSLSEVTKNALPQLDAANNYGQYDYFRYKICKYRFLLESTIEKKVVYRDHFLLLKYLEILLENAARITLQGQLATEDVLLDILNNEFKNLERKFEFIKDMHTERMDVVTNAKNYLLNSVLKQRITFPKVSPSDIIYMKKKEEFIYLQLGEKEENFFSNFREVLQADIVDRLSGDRVDAAGYPKSCGDWCQYCAVREICLEPYRYSGN</sequence>
<dbReference type="EMBL" id="QTJW01000001">
    <property type="protein sequence ID" value="RGD72470.1"/>
    <property type="molecule type" value="Genomic_DNA"/>
</dbReference>
<accession>A0A3E3DT68</accession>
<organism evidence="2 3">
    <name type="scientific">Hungatella hathewayi</name>
    <dbReference type="NCBI Taxonomy" id="154046"/>
    <lineage>
        <taxon>Bacteria</taxon>
        <taxon>Bacillati</taxon>
        <taxon>Bacillota</taxon>
        <taxon>Clostridia</taxon>
        <taxon>Lachnospirales</taxon>
        <taxon>Lachnospiraceae</taxon>
        <taxon>Hungatella</taxon>
    </lineage>
</organism>
<dbReference type="AlphaFoldDB" id="A0A3E3DT68"/>
<evidence type="ECO:0000256" key="1">
    <source>
        <dbReference type="SAM" id="Coils"/>
    </source>
</evidence>
<dbReference type="OrthoDB" id="1956884at2"/>
<proteinExistence type="predicted"/>
<dbReference type="Proteomes" id="UP000261023">
    <property type="component" value="Unassembled WGS sequence"/>
</dbReference>